<keyword evidence="6" id="KW-1133">Transmembrane helix</keyword>
<evidence type="ECO:0000256" key="3">
    <source>
        <dbReference type="ARBA" id="ARBA00022448"/>
    </source>
</evidence>
<evidence type="ECO:0000256" key="1">
    <source>
        <dbReference type="ARBA" id="ARBA00004141"/>
    </source>
</evidence>
<keyword evidence="10 12" id="KW-0739">Sodium transport</keyword>
<comment type="similarity">
    <text evidence="2 12">Belongs to the amiloride-sensitive sodium channel (TC 1.A.6) family.</text>
</comment>
<dbReference type="GO" id="GO:0005272">
    <property type="term" value="F:sodium channel activity"/>
    <property type="evidence" value="ECO:0007669"/>
    <property type="project" value="UniProtKB-KW"/>
</dbReference>
<feature type="non-terminal residue" evidence="13">
    <location>
        <position position="1"/>
    </location>
</feature>
<evidence type="ECO:0000256" key="9">
    <source>
        <dbReference type="ARBA" id="ARBA00023136"/>
    </source>
</evidence>
<organism evidence="13 14">
    <name type="scientific">Meganyctiphanes norvegica</name>
    <name type="common">Northern krill</name>
    <name type="synonym">Thysanopoda norvegica</name>
    <dbReference type="NCBI Taxonomy" id="48144"/>
    <lineage>
        <taxon>Eukaryota</taxon>
        <taxon>Metazoa</taxon>
        <taxon>Ecdysozoa</taxon>
        <taxon>Arthropoda</taxon>
        <taxon>Crustacea</taxon>
        <taxon>Multicrustacea</taxon>
        <taxon>Malacostraca</taxon>
        <taxon>Eumalacostraca</taxon>
        <taxon>Eucarida</taxon>
        <taxon>Euphausiacea</taxon>
        <taxon>Euphausiidae</taxon>
        <taxon>Meganyctiphanes</taxon>
    </lineage>
</organism>
<evidence type="ECO:0000313" key="13">
    <source>
        <dbReference type="EMBL" id="CAL4103247.1"/>
    </source>
</evidence>
<keyword evidence="9" id="KW-0472">Membrane</keyword>
<evidence type="ECO:0000256" key="6">
    <source>
        <dbReference type="ARBA" id="ARBA00022989"/>
    </source>
</evidence>
<dbReference type="Proteomes" id="UP001497623">
    <property type="component" value="Unassembled WGS sequence"/>
</dbReference>
<evidence type="ECO:0000256" key="7">
    <source>
        <dbReference type="ARBA" id="ARBA00023053"/>
    </source>
</evidence>
<evidence type="ECO:0000256" key="10">
    <source>
        <dbReference type="ARBA" id="ARBA00023201"/>
    </source>
</evidence>
<keyword evidence="14" id="KW-1185">Reference proteome</keyword>
<evidence type="ECO:0000256" key="11">
    <source>
        <dbReference type="ARBA" id="ARBA00023303"/>
    </source>
</evidence>
<evidence type="ECO:0000256" key="4">
    <source>
        <dbReference type="ARBA" id="ARBA00022461"/>
    </source>
</evidence>
<keyword evidence="5 12" id="KW-0812">Transmembrane</keyword>
<protein>
    <submittedName>
        <fullName evidence="13">Uncharacterized protein</fullName>
    </submittedName>
</protein>
<keyword evidence="3 12" id="KW-0813">Transport</keyword>
<keyword evidence="7" id="KW-0915">Sodium</keyword>
<evidence type="ECO:0000256" key="8">
    <source>
        <dbReference type="ARBA" id="ARBA00023065"/>
    </source>
</evidence>
<name>A0AAV2QV75_MEGNR</name>
<dbReference type="EMBL" id="CAXKWB010012076">
    <property type="protein sequence ID" value="CAL4103247.1"/>
    <property type="molecule type" value="Genomic_DNA"/>
</dbReference>
<keyword evidence="4 12" id="KW-0894">Sodium channel</keyword>
<reference evidence="13 14" key="1">
    <citation type="submission" date="2024-05" db="EMBL/GenBank/DDBJ databases">
        <authorList>
            <person name="Wallberg A."/>
        </authorList>
    </citation>
    <scope>NUCLEOTIDE SEQUENCE [LARGE SCALE GENOMIC DNA]</scope>
</reference>
<comment type="subcellular location">
    <subcellularLocation>
        <location evidence="1">Membrane</location>
        <topology evidence="1">Multi-pass membrane protein</topology>
    </subcellularLocation>
</comment>
<keyword evidence="8 12" id="KW-0406">Ion transport</keyword>
<dbReference type="AlphaFoldDB" id="A0AAV2QV75"/>
<comment type="caution">
    <text evidence="13">The sequence shown here is derived from an EMBL/GenBank/DDBJ whole genome shotgun (WGS) entry which is preliminary data.</text>
</comment>
<evidence type="ECO:0000256" key="5">
    <source>
        <dbReference type="ARBA" id="ARBA00022692"/>
    </source>
</evidence>
<proteinExistence type="inferred from homology"/>
<accession>A0AAV2QV75</accession>
<sequence length="129" mass="14630">PVKTNISEEQRQCEAKCPDPCRIYQYSFKDVDMQSSSNSKQNIEVEFGRPMFNTIEEAWAYTGFNLVSNVGSLASLFLGVSLYQCLTCCCDTNDDDDDDDDDGYDSDEDVHDYAHDHKKTITDGWNGEI</sequence>
<gene>
    <name evidence="13" type="ORF">MNOR_LOCUS17514</name>
</gene>
<dbReference type="InterPro" id="IPR001873">
    <property type="entry name" value="ENaC"/>
</dbReference>
<evidence type="ECO:0000313" key="14">
    <source>
        <dbReference type="Proteomes" id="UP001497623"/>
    </source>
</evidence>
<evidence type="ECO:0000256" key="12">
    <source>
        <dbReference type="RuleBase" id="RU000679"/>
    </source>
</evidence>
<dbReference type="Pfam" id="PF00858">
    <property type="entry name" value="ASC"/>
    <property type="match status" value="1"/>
</dbReference>
<keyword evidence="11 12" id="KW-0407">Ion channel</keyword>
<dbReference type="GO" id="GO:0016020">
    <property type="term" value="C:membrane"/>
    <property type="evidence" value="ECO:0007669"/>
    <property type="project" value="UniProtKB-SubCell"/>
</dbReference>
<evidence type="ECO:0000256" key="2">
    <source>
        <dbReference type="ARBA" id="ARBA00007193"/>
    </source>
</evidence>